<accession>A0AAN8KBC9</accession>
<dbReference type="AlphaFoldDB" id="A0AAN8KBC9"/>
<dbReference type="InterPro" id="IPR003737">
    <property type="entry name" value="GlcNAc_PI_deacetylase-related"/>
</dbReference>
<evidence type="ECO:0000256" key="2">
    <source>
        <dbReference type="ARBA" id="ARBA00012176"/>
    </source>
</evidence>
<dbReference type="PANTHER" id="PTHR12993:SF11">
    <property type="entry name" value="N-ACETYLGLUCOSAMINYL-PHOSPHATIDYLINOSITOL DE-N-ACETYLASE"/>
    <property type="match status" value="1"/>
</dbReference>
<reference evidence="3 4" key="1">
    <citation type="submission" date="2024-01" db="EMBL/GenBank/DDBJ databases">
        <title>The genome of the rayed Mediterranean limpet Patella caerulea (Linnaeus, 1758).</title>
        <authorList>
            <person name="Anh-Thu Weber A."/>
            <person name="Halstead-Nussloch G."/>
        </authorList>
    </citation>
    <scope>NUCLEOTIDE SEQUENCE [LARGE SCALE GENOMIC DNA]</scope>
    <source>
        <strain evidence="3">AATW-2023a</strain>
        <tissue evidence="3">Whole specimen</tissue>
    </source>
</reference>
<dbReference type="GO" id="GO:0005783">
    <property type="term" value="C:endoplasmic reticulum"/>
    <property type="evidence" value="ECO:0007669"/>
    <property type="project" value="TreeGrafter"/>
</dbReference>
<dbReference type="GO" id="GO:0000225">
    <property type="term" value="F:N-acetylglucosaminylphosphatidylinositol deacetylase activity"/>
    <property type="evidence" value="ECO:0007669"/>
    <property type="project" value="UniProtKB-EC"/>
</dbReference>
<dbReference type="Pfam" id="PF02585">
    <property type="entry name" value="PIG-L"/>
    <property type="match status" value="1"/>
</dbReference>
<evidence type="ECO:0000256" key="1">
    <source>
        <dbReference type="ARBA" id="ARBA00006066"/>
    </source>
</evidence>
<dbReference type="Gene3D" id="3.40.50.10320">
    <property type="entry name" value="LmbE-like"/>
    <property type="match status" value="1"/>
</dbReference>
<dbReference type="EMBL" id="JAZGQO010000002">
    <property type="protein sequence ID" value="KAK6192836.1"/>
    <property type="molecule type" value="Genomic_DNA"/>
</dbReference>
<comment type="caution">
    <text evidence="3">The sequence shown here is derived from an EMBL/GenBank/DDBJ whole genome shotgun (WGS) entry which is preliminary data.</text>
</comment>
<evidence type="ECO:0000313" key="3">
    <source>
        <dbReference type="EMBL" id="KAK6192836.1"/>
    </source>
</evidence>
<dbReference type="SUPFAM" id="SSF102588">
    <property type="entry name" value="LmbE-like"/>
    <property type="match status" value="1"/>
</dbReference>
<protein>
    <recommendedName>
        <fullName evidence="2">N-acetylglucosaminylphosphatidylinositol deacetylase</fullName>
        <ecNumber evidence="2">3.5.1.89</ecNumber>
    </recommendedName>
</protein>
<dbReference type="PANTHER" id="PTHR12993">
    <property type="entry name" value="N-ACETYLGLUCOSAMINYL-PHOSPHATIDYLINOSITOL DE-N-ACETYLASE-RELATED"/>
    <property type="match status" value="1"/>
</dbReference>
<comment type="similarity">
    <text evidence="1">Belongs to the PIGL family.</text>
</comment>
<gene>
    <name evidence="3" type="ORF">SNE40_004238</name>
</gene>
<dbReference type="Proteomes" id="UP001347796">
    <property type="component" value="Unassembled WGS sequence"/>
</dbReference>
<name>A0AAN8KBC9_PATCE</name>
<sequence>MFFGPSVLNLLEENKISILCMTSGNFYDIGKVRKTELLASASVLGISTDDVVIIDKKEFPDNPSIQWDNDLVCKEILDACTKIVPDIIITFDDYGVSGHQNHISLFHAIRTIVKNRVWKNKLPTIPVVYSLDSISLWRKYISILDLLVTLLIHRKLYISSLKQALLTQKAMFAHRSQLMWFRRLYIIFSRYMFINTFTQIKPD</sequence>
<organism evidence="3 4">
    <name type="scientific">Patella caerulea</name>
    <name type="common">Rayed Mediterranean limpet</name>
    <dbReference type="NCBI Taxonomy" id="87958"/>
    <lineage>
        <taxon>Eukaryota</taxon>
        <taxon>Metazoa</taxon>
        <taxon>Spiralia</taxon>
        <taxon>Lophotrochozoa</taxon>
        <taxon>Mollusca</taxon>
        <taxon>Gastropoda</taxon>
        <taxon>Patellogastropoda</taxon>
        <taxon>Patelloidea</taxon>
        <taxon>Patellidae</taxon>
        <taxon>Patella</taxon>
    </lineage>
</organism>
<evidence type="ECO:0000313" key="4">
    <source>
        <dbReference type="Proteomes" id="UP001347796"/>
    </source>
</evidence>
<keyword evidence="4" id="KW-1185">Reference proteome</keyword>
<dbReference type="InterPro" id="IPR024078">
    <property type="entry name" value="LmbE-like_dom_sf"/>
</dbReference>
<proteinExistence type="inferred from homology"/>
<dbReference type="EC" id="3.5.1.89" evidence="2"/>